<dbReference type="AlphaFoldDB" id="A0A2Z4IGI4"/>
<evidence type="ECO:0000256" key="3">
    <source>
        <dbReference type="ARBA" id="ARBA00022475"/>
    </source>
</evidence>
<feature type="transmembrane region" description="Helical" evidence="8">
    <location>
        <begin position="628"/>
        <end position="650"/>
    </location>
</feature>
<sequence length="849" mass="96389">MKTIFKFYLFLVCFCLLGGIPKGFAFQTTTEILAKGDSLLGLTEDSVQTAGKDTVKQERSLNSVIHTMERYIIATNHINKILGRVVDTTEISIELPKVEERIEQVRIRLERKDRDINLRYLNALSNFSNYQDRLLERWKTDFDTKSADVLNAYDSLKAIKKDKLLTVSIEDPSVLPAFQDQLRELKGRVNTGDSLFVARQLNLASYQTRLSSALIALRDFEEEIRDRERALERQLFDKEINFIWESGSYPDTKDIMRVINHSVIINSIIFNGYLEASRPVMLWIAALIFAFFMWFRYLLRHIKIEKEFSDIILQRTKFVPRNPFLSAMIIVLPLATFFFRSPPVVLIMVVLWLLMLVTTVLIKPHVKKKVYLYWWFFLLIFIIYSISNLYIETAFEERWALLLLSLLGIGLAYNIIGAVKKSDITHPRYVVLLIQMFLLIQGLSVISNVLGRYSLAKILGVAATTSLMQAVGLYVFVLVIMEAIYLQIEMSKKSTTEYTAYFDFQDITSKVRNIFVFLATAIWLYYLTTNLTIYDYLYEHTAAFLSTERSIGQSKFTFGSVFTFVVIIWISGIISKYISYFAEAKDQKMAANRKQRLGSSILLIKLAVFTIGFLLAIAAAGIPLDNVAIVLGALSVGIGFGLQTIINNLVSGIILAFERPVQIGDVIEVGGRSGVVKEVGIRASKILGYDGSELIMPNGDLLSQQLINWTLSNKRRRVELFIGVAYGSDSDKVEGVLRSVLDRDGILKVPGPSVFLQNFADSAVEYRLLFWVADIDTWVDMRNEVMKDIYKRFGDEGIEIPFPQRDLYIKSMPGAQPEKEKVDPKPADEASEGDEGGDKDPANGDSAEK</sequence>
<feature type="transmembrane region" description="Helical" evidence="8">
    <location>
        <begin position="370"/>
        <end position="387"/>
    </location>
</feature>
<feature type="region of interest" description="Disordered" evidence="7">
    <location>
        <begin position="809"/>
        <end position="849"/>
    </location>
</feature>
<dbReference type="OrthoDB" id="9809206at2"/>
<dbReference type="InterPro" id="IPR023408">
    <property type="entry name" value="MscS_beta-dom_sf"/>
</dbReference>
<dbReference type="InterPro" id="IPR052702">
    <property type="entry name" value="MscS-like_channel"/>
</dbReference>
<feature type="transmembrane region" description="Helical" evidence="8">
    <location>
        <begin position="467"/>
        <end position="486"/>
    </location>
</feature>
<comment type="similarity">
    <text evidence="2">Belongs to the MscS (TC 1.A.23) family.</text>
</comment>
<feature type="compositionally biased region" description="Basic and acidic residues" evidence="7">
    <location>
        <begin position="836"/>
        <end position="849"/>
    </location>
</feature>
<feature type="transmembrane region" description="Helical" evidence="8">
    <location>
        <begin position="602"/>
        <end position="622"/>
    </location>
</feature>
<dbReference type="Pfam" id="PF00924">
    <property type="entry name" value="MS_channel_2nd"/>
    <property type="match status" value="1"/>
</dbReference>
<dbReference type="PANTHER" id="PTHR30347:SF1">
    <property type="entry name" value="MECHANOSENSITIVE CHANNEL MSCK"/>
    <property type="match status" value="1"/>
</dbReference>
<feature type="transmembrane region" description="Helical" evidence="8">
    <location>
        <begin position="557"/>
        <end position="581"/>
    </location>
</feature>
<organism evidence="11 12">
    <name type="scientific">Echinicola strongylocentroti</name>
    <dbReference type="NCBI Taxonomy" id="1795355"/>
    <lineage>
        <taxon>Bacteria</taxon>
        <taxon>Pseudomonadati</taxon>
        <taxon>Bacteroidota</taxon>
        <taxon>Cytophagia</taxon>
        <taxon>Cytophagales</taxon>
        <taxon>Cyclobacteriaceae</taxon>
        <taxon>Echinicola</taxon>
    </lineage>
</organism>
<dbReference type="Gene3D" id="2.30.30.60">
    <property type="match status" value="1"/>
</dbReference>
<gene>
    <name evidence="11" type="ORF">DN752_09130</name>
</gene>
<dbReference type="SUPFAM" id="SSF50182">
    <property type="entry name" value="Sm-like ribonucleoproteins"/>
    <property type="match status" value="1"/>
</dbReference>
<dbReference type="Pfam" id="PF21082">
    <property type="entry name" value="MS_channel_3rd"/>
    <property type="match status" value="1"/>
</dbReference>
<protein>
    <submittedName>
        <fullName evidence="11">Small-conductance mechanosensitive channel</fullName>
    </submittedName>
</protein>
<dbReference type="SUPFAM" id="SSF82689">
    <property type="entry name" value="Mechanosensitive channel protein MscS (YggB), C-terminal domain"/>
    <property type="match status" value="1"/>
</dbReference>
<dbReference type="SUPFAM" id="SSF82861">
    <property type="entry name" value="Mechanosensitive channel protein MscS (YggB), transmembrane region"/>
    <property type="match status" value="1"/>
</dbReference>
<accession>A0A2Z4IGI4</accession>
<feature type="transmembrane region" description="Helical" evidence="8">
    <location>
        <begin position="345"/>
        <end position="363"/>
    </location>
</feature>
<feature type="transmembrane region" description="Helical" evidence="8">
    <location>
        <begin position="280"/>
        <end position="299"/>
    </location>
</feature>
<keyword evidence="3" id="KW-1003">Cell membrane</keyword>
<comment type="subcellular location">
    <subcellularLocation>
        <location evidence="1">Cell membrane</location>
        <topology evidence="1">Multi-pass membrane protein</topology>
    </subcellularLocation>
</comment>
<evidence type="ECO:0000256" key="6">
    <source>
        <dbReference type="ARBA" id="ARBA00023136"/>
    </source>
</evidence>
<feature type="transmembrane region" description="Helical" evidence="8">
    <location>
        <begin position="429"/>
        <end position="447"/>
    </location>
</feature>
<dbReference type="GO" id="GO:0008381">
    <property type="term" value="F:mechanosensitive monoatomic ion channel activity"/>
    <property type="evidence" value="ECO:0007669"/>
    <property type="project" value="UniProtKB-ARBA"/>
</dbReference>
<dbReference type="PANTHER" id="PTHR30347">
    <property type="entry name" value="POTASSIUM CHANNEL RELATED"/>
    <property type="match status" value="1"/>
</dbReference>
<evidence type="ECO:0000259" key="9">
    <source>
        <dbReference type="Pfam" id="PF00924"/>
    </source>
</evidence>
<dbReference type="InterPro" id="IPR011066">
    <property type="entry name" value="MscS_channel_C_sf"/>
</dbReference>
<keyword evidence="4 8" id="KW-0812">Transmembrane</keyword>
<evidence type="ECO:0000256" key="4">
    <source>
        <dbReference type="ARBA" id="ARBA00022692"/>
    </source>
</evidence>
<dbReference type="KEGG" id="est:DN752_09130"/>
<feature type="domain" description="Mechanosensitive ion channel MscS" evidence="9">
    <location>
        <begin position="644"/>
        <end position="710"/>
    </location>
</feature>
<dbReference type="Proteomes" id="UP000248688">
    <property type="component" value="Chromosome"/>
</dbReference>
<dbReference type="InterPro" id="IPR006685">
    <property type="entry name" value="MscS_channel_2nd"/>
</dbReference>
<reference evidence="11 12" key="1">
    <citation type="submission" date="2018-06" db="EMBL/GenBank/DDBJ databases">
        <title>Echinicola strongylocentroti sp. nov., isolated from a sea urchin Strongylocentrotus intermedius.</title>
        <authorList>
            <person name="Bae S.S."/>
        </authorList>
    </citation>
    <scope>NUCLEOTIDE SEQUENCE [LARGE SCALE GENOMIC DNA]</scope>
    <source>
        <strain evidence="11 12">MEBiC08714</strain>
    </source>
</reference>
<dbReference type="EMBL" id="CP030041">
    <property type="protein sequence ID" value="AWW30271.1"/>
    <property type="molecule type" value="Genomic_DNA"/>
</dbReference>
<dbReference type="InterPro" id="IPR049278">
    <property type="entry name" value="MS_channel_C"/>
</dbReference>
<evidence type="ECO:0000313" key="11">
    <source>
        <dbReference type="EMBL" id="AWW30271.1"/>
    </source>
</evidence>
<keyword evidence="5 8" id="KW-1133">Transmembrane helix</keyword>
<proteinExistence type="inferred from homology"/>
<dbReference type="GO" id="GO:0005886">
    <property type="term" value="C:plasma membrane"/>
    <property type="evidence" value="ECO:0007669"/>
    <property type="project" value="UniProtKB-SubCell"/>
</dbReference>
<dbReference type="Gene3D" id="3.30.70.100">
    <property type="match status" value="1"/>
</dbReference>
<dbReference type="Gene3D" id="1.10.287.1260">
    <property type="match status" value="1"/>
</dbReference>
<dbReference type="InterPro" id="IPR011014">
    <property type="entry name" value="MscS_channel_TM-2"/>
</dbReference>
<feature type="transmembrane region" description="Helical" evidence="8">
    <location>
        <begin position="319"/>
        <end position="339"/>
    </location>
</feature>
<evidence type="ECO:0000256" key="7">
    <source>
        <dbReference type="SAM" id="MobiDB-lite"/>
    </source>
</evidence>
<feature type="domain" description="Mechanosensitive ion channel MscS C-terminal" evidence="10">
    <location>
        <begin position="719"/>
        <end position="800"/>
    </location>
</feature>
<feature type="compositionally biased region" description="Basic and acidic residues" evidence="7">
    <location>
        <begin position="817"/>
        <end position="828"/>
    </location>
</feature>
<evidence type="ECO:0000256" key="5">
    <source>
        <dbReference type="ARBA" id="ARBA00022989"/>
    </source>
</evidence>
<evidence type="ECO:0000256" key="1">
    <source>
        <dbReference type="ARBA" id="ARBA00004651"/>
    </source>
</evidence>
<keyword evidence="6 8" id="KW-0472">Membrane</keyword>
<keyword evidence="12" id="KW-1185">Reference proteome</keyword>
<feature type="transmembrane region" description="Helical" evidence="8">
    <location>
        <begin position="399"/>
        <end position="417"/>
    </location>
</feature>
<evidence type="ECO:0000256" key="2">
    <source>
        <dbReference type="ARBA" id="ARBA00008017"/>
    </source>
</evidence>
<evidence type="ECO:0000259" key="10">
    <source>
        <dbReference type="Pfam" id="PF21082"/>
    </source>
</evidence>
<feature type="transmembrane region" description="Helical" evidence="8">
    <location>
        <begin position="514"/>
        <end position="537"/>
    </location>
</feature>
<name>A0A2Z4IGI4_9BACT</name>
<evidence type="ECO:0000313" key="12">
    <source>
        <dbReference type="Proteomes" id="UP000248688"/>
    </source>
</evidence>
<dbReference type="RefSeq" id="WP_112783655.1">
    <property type="nucleotide sequence ID" value="NZ_CP030041.1"/>
</dbReference>
<dbReference type="InterPro" id="IPR010920">
    <property type="entry name" value="LSM_dom_sf"/>
</dbReference>
<evidence type="ECO:0000256" key="8">
    <source>
        <dbReference type="SAM" id="Phobius"/>
    </source>
</evidence>